<accession>A0A3R9M9J7</accession>
<keyword evidence="7" id="KW-1185">Reference proteome</keyword>
<evidence type="ECO:0000256" key="1">
    <source>
        <dbReference type="ARBA" id="ARBA00006594"/>
    </source>
</evidence>
<evidence type="ECO:0000256" key="2">
    <source>
        <dbReference type="ARBA" id="ARBA00022603"/>
    </source>
</evidence>
<dbReference type="GO" id="GO:0003677">
    <property type="term" value="F:DNA binding"/>
    <property type="evidence" value="ECO:0007669"/>
    <property type="project" value="InterPro"/>
</dbReference>
<organism evidence="6 7">
    <name type="scientific">Hymenobacter metallilatus</name>
    <dbReference type="NCBI Taxonomy" id="2493666"/>
    <lineage>
        <taxon>Bacteria</taxon>
        <taxon>Pseudomonadati</taxon>
        <taxon>Bacteroidota</taxon>
        <taxon>Cytophagia</taxon>
        <taxon>Cytophagales</taxon>
        <taxon>Hymenobacteraceae</taxon>
        <taxon>Hymenobacter</taxon>
    </lineage>
</organism>
<dbReference type="PRINTS" id="PR00508">
    <property type="entry name" value="S21N4MTFRASE"/>
</dbReference>
<dbReference type="EC" id="2.1.1.-" evidence="4"/>
<dbReference type="InterPro" id="IPR001091">
    <property type="entry name" value="RM_Methyltransferase"/>
</dbReference>
<feature type="domain" description="DNA methylase N-4/N-6" evidence="5">
    <location>
        <begin position="20"/>
        <end position="236"/>
    </location>
</feature>
<evidence type="ECO:0000256" key="4">
    <source>
        <dbReference type="RuleBase" id="RU362026"/>
    </source>
</evidence>
<dbReference type="AlphaFoldDB" id="A0A3R9M9J7"/>
<dbReference type="RefSeq" id="WP_125429083.1">
    <property type="nucleotide sequence ID" value="NZ_RWIS01000005.1"/>
</dbReference>
<evidence type="ECO:0000313" key="6">
    <source>
        <dbReference type="EMBL" id="RSK33938.1"/>
    </source>
</evidence>
<dbReference type="SUPFAM" id="SSF53335">
    <property type="entry name" value="S-adenosyl-L-methionine-dependent methyltransferases"/>
    <property type="match status" value="1"/>
</dbReference>
<evidence type="ECO:0000256" key="3">
    <source>
        <dbReference type="ARBA" id="ARBA00022679"/>
    </source>
</evidence>
<dbReference type="InterPro" id="IPR002941">
    <property type="entry name" value="DNA_methylase_N4/N6"/>
</dbReference>
<keyword evidence="3 6" id="KW-0808">Transferase</keyword>
<dbReference type="GO" id="GO:0032259">
    <property type="term" value="P:methylation"/>
    <property type="evidence" value="ECO:0007669"/>
    <property type="project" value="UniProtKB-KW"/>
</dbReference>
<dbReference type="EMBL" id="RWIS01000005">
    <property type="protein sequence ID" value="RSK33938.1"/>
    <property type="molecule type" value="Genomic_DNA"/>
</dbReference>
<dbReference type="Gene3D" id="3.40.50.150">
    <property type="entry name" value="Vaccinia Virus protein VP39"/>
    <property type="match status" value="1"/>
</dbReference>
<dbReference type="Proteomes" id="UP000280066">
    <property type="component" value="Unassembled WGS sequence"/>
</dbReference>
<proteinExistence type="inferred from homology"/>
<evidence type="ECO:0000313" key="7">
    <source>
        <dbReference type="Proteomes" id="UP000280066"/>
    </source>
</evidence>
<dbReference type="GO" id="GO:0008170">
    <property type="term" value="F:N-methyltransferase activity"/>
    <property type="evidence" value="ECO:0007669"/>
    <property type="project" value="InterPro"/>
</dbReference>
<dbReference type="InterPro" id="IPR029063">
    <property type="entry name" value="SAM-dependent_MTases_sf"/>
</dbReference>
<evidence type="ECO:0000259" key="5">
    <source>
        <dbReference type="Pfam" id="PF01555"/>
    </source>
</evidence>
<dbReference type="InterPro" id="IPR002052">
    <property type="entry name" value="DNA_methylase_N6_adenine_CS"/>
</dbReference>
<dbReference type="Pfam" id="PF01555">
    <property type="entry name" value="N6_N4_Mtase"/>
    <property type="match status" value="1"/>
</dbReference>
<reference evidence="6 7" key="1">
    <citation type="submission" date="2018-12" db="EMBL/GenBank/DDBJ databases">
        <authorList>
            <person name="Feng G."/>
            <person name="Zhu H."/>
        </authorList>
    </citation>
    <scope>NUCLEOTIDE SEQUENCE [LARGE SCALE GENOMIC DNA]</scope>
    <source>
        <strain evidence="6 7">9PBR-2</strain>
    </source>
</reference>
<sequence length="249" mass="27639">MIQEANALDFLAAQGTASAHLIIADPPYRTTKLAFDKAPPLDFAAWWAEVERVLVPAGVVLMFSADLFTVDMILANRAAYRYRMVWVKSKATGFLSAKKRPMRGHEDILVFGRNADASTFNPQKSRRGAASVRKSIYRKNQATAHYGTHRNSEYADDGTRYPTSVLEFDSVPTLHCLNPTEKPLDLIRTLVRSYSNEGERVLDTFSGSGVTAHACLLEGREFAGCDVDPQQVTQANVRLQSVQVPSLFQ</sequence>
<dbReference type="OrthoDB" id="1273118at2"/>
<name>A0A3R9M9J7_9BACT</name>
<comment type="similarity">
    <text evidence="1 4">Belongs to the N(4)/N(6)-methyltransferase family.</text>
</comment>
<comment type="caution">
    <text evidence="6">The sequence shown here is derived from an EMBL/GenBank/DDBJ whole genome shotgun (WGS) entry which is preliminary data.</text>
</comment>
<keyword evidence="2 6" id="KW-0489">Methyltransferase</keyword>
<protein>
    <recommendedName>
        <fullName evidence="4">Methyltransferase</fullName>
        <ecNumber evidence="4">2.1.1.-</ecNumber>
    </recommendedName>
</protein>
<gene>
    <name evidence="6" type="ORF">EI290_09540</name>
</gene>
<dbReference type="PROSITE" id="PS00092">
    <property type="entry name" value="N6_MTASE"/>
    <property type="match status" value="1"/>
</dbReference>